<protein>
    <recommendedName>
        <fullName evidence="4">Sugar-binding protein</fullName>
    </recommendedName>
</protein>
<dbReference type="OrthoDB" id="9814627at2"/>
<feature type="chain" id="PRO_5021212162" description="Sugar-binding protein" evidence="1">
    <location>
        <begin position="19"/>
        <end position="995"/>
    </location>
</feature>
<dbReference type="EMBL" id="AP019735">
    <property type="protein sequence ID" value="BBL04861.1"/>
    <property type="molecule type" value="Genomic_DNA"/>
</dbReference>
<dbReference type="Proteomes" id="UP000318946">
    <property type="component" value="Chromosome"/>
</dbReference>
<evidence type="ECO:0000313" key="3">
    <source>
        <dbReference type="Proteomes" id="UP000318946"/>
    </source>
</evidence>
<evidence type="ECO:0000256" key="1">
    <source>
        <dbReference type="SAM" id="SignalP"/>
    </source>
</evidence>
<dbReference type="NCBIfam" id="TIGR01643">
    <property type="entry name" value="YD_repeat_2x"/>
    <property type="match status" value="1"/>
</dbReference>
<evidence type="ECO:0008006" key="4">
    <source>
        <dbReference type="Google" id="ProtNLM"/>
    </source>
</evidence>
<dbReference type="RefSeq" id="WP_141413185.1">
    <property type="nucleotide sequence ID" value="NZ_AP019735.1"/>
</dbReference>
<sequence length="995" mass="113382">MKRILNFFILLHVFWTSASYGQSSEDDNDQYVVRNASPIVPASPNASSLGIYGNIPVGHYTGIPEIKIPLYEIETRDFTLPITLSYHASGIKVAQEASSAGLGWALIAGGCIAREIRHMDDFGSGGYYSGPSLPECTESNDASNPEDIRYPNYLNKTFDSEPDIFTYNFNNMSGRFFFEQNKDRETGPEYRAEAIIANKNTWLKIVCHRYYEGGYFIRFEVFDAYGNTYLFKSREHTRPYIRNLTEFPGEEHMNRYDQQDFDPVEGNDGNATTAWYLDEIITTKKDTIRFEYETEKLFSSVGVNETVGQIMAVHSGPRPFFSTPPPSFKHYNLTYLERDQLLLKKITFNRGEIDISYTDRVDIAAADWEPKAKKIDRLTVKNISGDRVLDVRFGHSYLGTVVGNPEHADHREREQTALNCRLLLDKISIFRNNGELDRNYVFSYNRNPLPPKNSSSTDHWGYYNVNSKSTSDQTFHYAPSYYRTYRNSEGQIQTGIWKGINKNSCSDRSQYGVLTSIKFPTGAETHFEYELNDFSNGFKDSADSLIRSGGGLRIKTICDLSDKGDTISVRTFAYTDETGKSSGTLMSVPEYHYKVTAGDASDASAVWGSYIYGTSHSYRPITGSAAGMHVGYSVVTERNITNGVDNGYVTYRFENHADGNNGLEDLIIPDFPTIPALDNGLPKEIKYYDNQNNLVKAIVFSHHQVEQTSIKGVMCHSLCRSNSPLNIKFYDLYSERWEMYEKTEYQYFPDKVAIKTEYDYNDGNWLPKEVSRSVISGNSEGHYLTRFTYPTDLGGQMKYLVDANMIGVPVEVTEYKNGNIVSGSKTEFTQVNYSYQPRVYYKLNTSSGDYYTQITMNYNHPYGNVYQLMRSDGVQTTYLWSYNRQYPVLEIKNASYQQVYDALGRSAVNAIENYDGKSSDVPDFQAYGALLRSRLPNSRVSVYTYKPLVGCTSITDPSGRTTYYKYDSANRLSEIRDDQDTGNLLQKFEYHLKNN</sequence>
<organism evidence="2 3">
    <name type="scientific">Alistipes communis</name>
    <dbReference type="NCBI Taxonomy" id="2585118"/>
    <lineage>
        <taxon>Bacteria</taxon>
        <taxon>Pseudomonadati</taxon>
        <taxon>Bacteroidota</taxon>
        <taxon>Bacteroidia</taxon>
        <taxon>Bacteroidales</taxon>
        <taxon>Rikenellaceae</taxon>
        <taxon>Alistipes</taxon>
    </lineage>
</organism>
<keyword evidence="3" id="KW-1185">Reference proteome</keyword>
<gene>
    <name evidence="2" type="ORF">A5CBH24_21740</name>
</gene>
<reference evidence="3" key="1">
    <citation type="submission" date="2019-06" db="EMBL/GenBank/DDBJ databases">
        <title>Alistipes onderdonkii subsp. vulgaris subsp. nov., Alistipes dispar sp. nov. and Alistipes communis sp. nov., isolated from human faeces, and creation of Alistipes onderdonkii subsp. onderdonkii subsp. nov.</title>
        <authorList>
            <person name="Sakamoto M."/>
            <person name="Ikeyama N."/>
            <person name="Ogata Y."/>
            <person name="Suda W."/>
            <person name="Iino T."/>
            <person name="Hattori M."/>
            <person name="Ohkuma M."/>
        </authorList>
    </citation>
    <scope>NUCLEOTIDE SEQUENCE [LARGE SCALE GENOMIC DNA]</scope>
    <source>
        <strain evidence="3">5CBH24</strain>
    </source>
</reference>
<proteinExistence type="predicted"/>
<dbReference type="GeneID" id="78342888"/>
<dbReference type="AlphaFoldDB" id="A0A4Y1WV25"/>
<evidence type="ECO:0000313" key="2">
    <source>
        <dbReference type="EMBL" id="BBL04861.1"/>
    </source>
</evidence>
<dbReference type="InterPro" id="IPR006530">
    <property type="entry name" value="YD"/>
</dbReference>
<dbReference type="Gene3D" id="2.180.10.10">
    <property type="entry name" value="RHS repeat-associated core"/>
    <property type="match status" value="1"/>
</dbReference>
<feature type="signal peptide" evidence="1">
    <location>
        <begin position="1"/>
        <end position="18"/>
    </location>
</feature>
<dbReference type="KEGG" id="acou:A5CBH24_21740"/>
<keyword evidence="1" id="KW-0732">Signal</keyword>
<dbReference type="InterPro" id="IPR031325">
    <property type="entry name" value="RHS_repeat"/>
</dbReference>
<name>A0A4Y1WV25_9BACT</name>
<dbReference type="Pfam" id="PF05593">
    <property type="entry name" value="RHS_repeat"/>
    <property type="match status" value="1"/>
</dbReference>
<accession>A0A4Y1WV25</accession>